<comment type="subcellular location">
    <subcellularLocation>
        <location evidence="1">Nucleus</location>
    </subcellularLocation>
</comment>
<keyword evidence="9" id="KW-1185">Reference proteome</keyword>
<feature type="compositionally biased region" description="Polar residues" evidence="7">
    <location>
        <begin position="1"/>
        <end position="11"/>
    </location>
</feature>
<accession>A0AAV5AG26</accession>
<keyword evidence="3" id="KW-0804">Transcription</keyword>
<feature type="region of interest" description="Disordered" evidence="7">
    <location>
        <begin position="69"/>
        <end position="139"/>
    </location>
</feature>
<proteinExistence type="inferred from homology"/>
<dbReference type="GO" id="GO:0005669">
    <property type="term" value="C:transcription factor TFIID complex"/>
    <property type="evidence" value="ECO:0007669"/>
    <property type="project" value="TreeGrafter"/>
</dbReference>
<dbReference type="Proteomes" id="UP001050691">
    <property type="component" value="Unassembled WGS sequence"/>
</dbReference>
<evidence type="ECO:0000256" key="5">
    <source>
        <dbReference type="ARBA" id="ARBA00038392"/>
    </source>
</evidence>
<dbReference type="GO" id="GO:0051123">
    <property type="term" value="P:RNA polymerase II preinitiation complex assembly"/>
    <property type="evidence" value="ECO:0007669"/>
    <property type="project" value="TreeGrafter"/>
</dbReference>
<reference evidence="8" key="1">
    <citation type="submission" date="2021-10" db="EMBL/GenBank/DDBJ databases">
        <title>De novo Genome Assembly of Clathrus columnatus (Basidiomycota, Fungi) Using Illumina and Nanopore Sequence Data.</title>
        <authorList>
            <person name="Ogiso-Tanaka E."/>
            <person name="Itagaki H."/>
            <person name="Hosoya T."/>
            <person name="Hosaka K."/>
        </authorList>
    </citation>
    <scope>NUCLEOTIDE SEQUENCE</scope>
    <source>
        <strain evidence="8">MO-923</strain>
    </source>
</reference>
<dbReference type="EMBL" id="BPWL01000007">
    <property type="protein sequence ID" value="GJJ12124.1"/>
    <property type="molecule type" value="Genomic_DNA"/>
</dbReference>
<evidence type="ECO:0000256" key="1">
    <source>
        <dbReference type="ARBA" id="ARBA00004123"/>
    </source>
</evidence>
<feature type="compositionally biased region" description="Low complexity" evidence="7">
    <location>
        <begin position="12"/>
        <end position="24"/>
    </location>
</feature>
<protein>
    <recommendedName>
        <fullName evidence="6">Transcription initiation factor TFIID subunit 13</fullName>
    </recommendedName>
</protein>
<feature type="compositionally biased region" description="Low complexity" evidence="7">
    <location>
        <begin position="98"/>
        <end position="131"/>
    </location>
</feature>
<evidence type="ECO:0000256" key="2">
    <source>
        <dbReference type="ARBA" id="ARBA00023015"/>
    </source>
</evidence>
<feature type="region of interest" description="Disordered" evidence="7">
    <location>
        <begin position="1"/>
        <end position="41"/>
    </location>
</feature>
<dbReference type="PANTHER" id="PTHR11380:SF5">
    <property type="entry name" value="TRANSCRIPTION INITIATION FACTOR TFIID SUBUNIT 13"/>
    <property type="match status" value="1"/>
</dbReference>
<name>A0AAV5AG26_9AGAM</name>
<dbReference type="GO" id="GO:0046982">
    <property type="term" value="F:protein heterodimerization activity"/>
    <property type="evidence" value="ECO:0007669"/>
    <property type="project" value="InterPro"/>
</dbReference>
<dbReference type="InterPro" id="IPR009072">
    <property type="entry name" value="Histone-fold"/>
</dbReference>
<feature type="compositionally biased region" description="Pro residues" evidence="7">
    <location>
        <begin position="25"/>
        <end position="39"/>
    </location>
</feature>
<evidence type="ECO:0000313" key="9">
    <source>
        <dbReference type="Proteomes" id="UP001050691"/>
    </source>
</evidence>
<evidence type="ECO:0000256" key="6">
    <source>
        <dbReference type="ARBA" id="ARBA00040136"/>
    </source>
</evidence>
<evidence type="ECO:0000256" key="7">
    <source>
        <dbReference type="SAM" id="MobiDB-lite"/>
    </source>
</evidence>
<comment type="caution">
    <text evidence="8">The sequence shown here is derived from an EMBL/GenBank/DDBJ whole genome shotgun (WGS) entry which is preliminary data.</text>
</comment>
<dbReference type="SUPFAM" id="SSF47113">
    <property type="entry name" value="Histone-fold"/>
    <property type="match status" value="1"/>
</dbReference>
<comment type="similarity">
    <text evidence="5">Belongs to the TAF13 family.</text>
</comment>
<organism evidence="8 9">
    <name type="scientific">Clathrus columnatus</name>
    <dbReference type="NCBI Taxonomy" id="1419009"/>
    <lineage>
        <taxon>Eukaryota</taxon>
        <taxon>Fungi</taxon>
        <taxon>Dikarya</taxon>
        <taxon>Basidiomycota</taxon>
        <taxon>Agaricomycotina</taxon>
        <taxon>Agaricomycetes</taxon>
        <taxon>Phallomycetidae</taxon>
        <taxon>Phallales</taxon>
        <taxon>Clathraceae</taxon>
        <taxon>Clathrus</taxon>
    </lineage>
</organism>
<evidence type="ECO:0000256" key="3">
    <source>
        <dbReference type="ARBA" id="ARBA00023163"/>
    </source>
</evidence>
<feature type="compositionally biased region" description="Pro residues" evidence="7">
    <location>
        <begin position="73"/>
        <end position="84"/>
    </location>
</feature>
<dbReference type="PANTHER" id="PTHR11380">
    <property type="entry name" value="TRANSCRIPTION INITIATION FACTOR TFIID/SUPT3-RELATED"/>
    <property type="match status" value="1"/>
</dbReference>
<dbReference type="CDD" id="cd07978">
    <property type="entry name" value="HFD_TAF13"/>
    <property type="match status" value="1"/>
</dbReference>
<gene>
    <name evidence="8" type="ORF">Clacol_006365</name>
</gene>
<keyword evidence="4" id="KW-0539">Nucleus</keyword>
<dbReference type="InterPro" id="IPR003195">
    <property type="entry name" value="TFIID_TAF13"/>
</dbReference>
<keyword evidence="2" id="KW-0805">Transcription regulation</keyword>
<dbReference type="Gene3D" id="1.10.20.10">
    <property type="entry name" value="Histone, subunit A"/>
    <property type="match status" value="1"/>
</dbReference>
<dbReference type="AlphaFoldDB" id="A0AAV5AG26"/>
<dbReference type="Pfam" id="PF02269">
    <property type="entry name" value="TFIID-18kDa"/>
    <property type="match status" value="1"/>
</dbReference>
<evidence type="ECO:0000313" key="8">
    <source>
        <dbReference type="EMBL" id="GJJ12124.1"/>
    </source>
</evidence>
<evidence type="ECO:0000256" key="4">
    <source>
        <dbReference type="ARBA" id="ARBA00023242"/>
    </source>
</evidence>
<sequence length="244" mass="27304">MSHQSQSPPVNTTSATTASATYRPTPTPTPTAPIPPPQYPTQYAYSYAQYSPYQHPGYAYQYYHHPHPATTPSIPPPTYKPGPALPTLALSNPSVHVQSRPQSQSQAATTTTKSTAPSTQTTTQTSAPTRTVTRKTQSLKGTFNRELRMMMYAFGDSKEPASDSVDVMEEILIEYLTDVCHTALTPTRKTRVQIEDLRRALSRFPDGKKLARLEELLFMQDDIRRARKQFNTEDDQVQAQLDLQ</sequence>